<protein>
    <submittedName>
        <fullName evidence="1">Uncharacterized protein</fullName>
    </submittedName>
</protein>
<evidence type="ECO:0000313" key="2">
    <source>
        <dbReference type="Proteomes" id="UP000008220"/>
    </source>
</evidence>
<dbReference type="EMBL" id="CP000382">
    <property type="protein sequence ID" value="ABK61981.1"/>
    <property type="molecule type" value="Genomic_DNA"/>
</dbReference>
<name>A0PYI5_CLONN</name>
<dbReference type="Proteomes" id="UP000008220">
    <property type="component" value="Chromosome"/>
</dbReference>
<dbReference type="KEGG" id="cno:NT01CX_1354"/>
<sequence>MITHNFFLLSIFKEAFILVFHKTIKTLEENIEKKIQKLCTYDNIIVM</sequence>
<organism evidence="1 2">
    <name type="scientific">Clostridium novyi (strain NT)</name>
    <dbReference type="NCBI Taxonomy" id="386415"/>
    <lineage>
        <taxon>Bacteria</taxon>
        <taxon>Bacillati</taxon>
        <taxon>Bacillota</taxon>
        <taxon>Clostridia</taxon>
        <taxon>Eubacteriales</taxon>
        <taxon>Clostridiaceae</taxon>
        <taxon>Clostridium</taxon>
    </lineage>
</organism>
<accession>A0PYI5</accession>
<reference evidence="1 2" key="1">
    <citation type="journal article" date="2006" name="Nat. Biotechnol.">
        <title>The genome and transcriptomes of the anti-tumor agent Clostridium novyi-NT.</title>
        <authorList>
            <person name="Bettegowda C."/>
            <person name="Huang X."/>
            <person name="Lin J."/>
            <person name="Cheong I."/>
            <person name="Kohli M."/>
            <person name="Szabo S.A."/>
            <person name="Zhang X."/>
            <person name="Diaz L.A. Jr."/>
            <person name="Velculescu V.E."/>
            <person name="Parmigiani G."/>
            <person name="Kinzler K.W."/>
            <person name="Vogelstein B."/>
            <person name="Zhou S."/>
        </authorList>
    </citation>
    <scope>NUCLEOTIDE SEQUENCE [LARGE SCALE GENOMIC DNA]</scope>
    <source>
        <strain evidence="1 2">NT</strain>
    </source>
</reference>
<keyword evidence="2" id="KW-1185">Reference proteome</keyword>
<evidence type="ECO:0000313" key="1">
    <source>
        <dbReference type="EMBL" id="ABK61981.1"/>
    </source>
</evidence>
<proteinExistence type="predicted"/>
<dbReference type="HOGENOM" id="CLU_3166516_0_0_9"/>
<dbReference type="AlphaFoldDB" id="A0PYI5"/>
<gene>
    <name evidence="1" type="ordered locus">NT01CX_1354</name>
</gene>